<accession>A0A7D8YM82</accession>
<evidence type="ECO:0000259" key="2">
    <source>
        <dbReference type="SMART" id="SM00903"/>
    </source>
</evidence>
<evidence type="ECO:0000313" key="3">
    <source>
        <dbReference type="EMBL" id="TVY54730.1"/>
    </source>
</evidence>
<dbReference type="GO" id="GO:0010181">
    <property type="term" value="F:FMN binding"/>
    <property type="evidence" value="ECO:0007669"/>
    <property type="project" value="InterPro"/>
</dbReference>
<dbReference type="InterPro" id="IPR012349">
    <property type="entry name" value="Split_barrel_FMN-bd"/>
</dbReference>
<sequence length="276" mass="30557">MAHPDIFYEPAKGEKSGLPHDPFKSFVIPRPIGWISTTSKDGLDNLGPFSQFNNVSFDPPTIMFIGHQSVYKRRSKDSVVNAKETGEFVWNMATYDTKEAVNASALESWDDEFPISGVTKAPSRVVKPPRVAESPVTFECKTHSVIRIQGDSLVGHSDIVIGRVVAIHVKGEYITPDGLFDVLKAAPLARLGYHQYTAITNVFDMKMPFMPDDNVSGNTLGGETGDSDATLYKTRDHRSEDERRLEEREHNAKTGTQGRIDGKEAAAGEEFRTARV</sequence>
<feature type="region of interest" description="Disordered" evidence="1">
    <location>
        <begin position="214"/>
        <end position="276"/>
    </location>
</feature>
<proteinExistence type="predicted"/>
<dbReference type="AlphaFoldDB" id="A0A7D8YM82"/>
<dbReference type="Pfam" id="PF01613">
    <property type="entry name" value="Flavin_Reduct"/>
    <property type="match status" value="1"/>
</dbReference>
<comment type="caution">
    <text evidence="3">The sequence shown here is derived from an EMBL/GenBank/DDBJ whole genome shotgun (WGS) entry which is preliminary data.</text>
</comment>
<dbReference type="OrthoDB" id="298012at2759"/>
<keyword evidence="4" id="KW-1185">Reference proteome</keyword>
<dbReference type="InterPro" id="IPR002563">
    <property type="entry name" value="Flavin_Rdtase-like_dom"/>
</dbReference>
<reference evidence="3 4" key="1">
    <citation type="submission" date="2018-05" db="EMBL/GenBank/DDBJ databases">
        <title>Whole genome sequencing for identification of molecular markers to develop diagnostic detection tools for the regulated plant pathogen Lachnellula willkommii.</title>
        <authorList>
            <person name="Giroux E."/>
            <person name="Bilodeau G."/>
        </authorList>
    </citation>
    <scope>NUCLEOTIDE SEQUENCE [LARGE SCALE GENOMIC DNA]</scope>
    <source>
        <strain evidence="3 4">CBS 625.97</strain>
    </source>
</reference>
<dbReference type="PANTHER" id="PTHR43812:SF2">
    <property type="entry name" value="FLAVIN REDUCTASE LIKE DOMAIN-CONTAINING PROTEIN"/>
    <property type="match status" value="1"/>
</dbReference>
<dbReference type="PANTHER" id="PTHR43812">
    <property type="entry name" value="BLR2425 PROTEIN"/>
    <property type="match status" value="1"/>
</dbReference>
<feature type="domain" description="Flavin reductase like" evidence="2">
    <location>
        <begin position="25"/>
        <end position="175"/>
    </location>
</feature>
<protein>
    <recommendedName>
        <fullName evidence="2">Flavin reductase like domain-containing protein</fullName>
    </recommendedName>
</protein>
<dbReference type="SUPFAM" id="SSF50475">
    <property type="entry name" value="FMN-binding split barrel"/>
    <property type="match status" value="1"/>
</dbReference>
<evidence type="ECO:0000256" key="1">
    <source>
        <dbReference type="SAM" id="MobiDB-lite"/>
    </source>
</evidence>
<dbReference type="SMART" id="SM00903">
    <property type="entry name" value="Flavin_Reduct"/>
    <property type="match status" value="1"/>
</dbReference>
<organism evidence="3 4">
    <name type="scientific">Lachnellula cervina</name>
    <dbReference type="NCBI Taxonomy" id="1316786"/>
    <lineage>
        <taxon>Eukaryota</taxon>
        <taxon>Fungi</taxon>
        <taxon>Dikarya</taxon>
        <taxon>Ascomycota</taxon>
        <taxon>Pezizomycotina</taxon>
        <taxon>Leotiomycetes</taxon>
        <taxon>Helotiales</taxon>
        <taxon>Lachnaceae</taxon>
        <taxon>Lachnellula</taxon>
    </lineage>
</organism>
<name>A0A7D8YM82_9HELO</name>
<feature type="compositionally biased region" description="Basic and acidic residues" evidence="1">
    <location>
        <begin position="260"/>
        <end position="276"/>
    </location>
</feature>
<feature type="compositionally biased region" description="Basic and acidic residues" evidence="1">
    <location>
        <begin position="233"/>
        <end position="252"/>
    </location>
</feature>
<dbReference type="EMBL" id="QGMG01000310">
    <property type="protein sequence ID" value="TVY54730.1"/>
    <property type="molecule type" value="Genomic_DNA"/>
</dbReference>
<dbReference type="Proteomes" id="UP000481288">
    <property type="component" value="Unassembled WGS sequence"/>
</dbReference>
<gene>
    <name evidence="3" type="ORF">LCER1_G004056</name>
</gene>
<evidence type="ECO:0000313" key="4">
    <source>
        <dbReference type="Proteomes" id="UP000481288"/>
    </source>
</evidence>
<dbReference type="Gene3D" id="2.30.110.10">
    <property type="entry name" value="Electron Transport, Fmn-binding Protein, Chain A"/>
    <property type="match status" value="1"/>
</dbReference>